<reference evidence="1 2" key="1">
    <citation type="journal article" date="2006" name="Science">
        <title>The genome of black cottonwood, Populus trichocarpa (Torr. &amp; Gray).</title>
        <authorList>
            <person name="Tuskan G.A."/>
            <person name="Difazio S."/>
            <person name="Jansson S."/>
            <person name="Bohlmann J."/>
            <person name="Grigoriev I."/>
            <person name="Hellsten U."/>
            <person name="Putnam N."/>
            <person name="Ralph S."/>
            <person name="Rombauts S."/>
            <person name="Salamov A."/>
            <person name="Schein J."/>
            <person name="Sterck L."/>
            <person name="Aerts A."/>
            <person name="Bhalerao R.R."/>
            <person name="Bhalerao R.P."/>
            <person name="Blaudez D."/>
            <person name="Boerjan W."/>
            <person name="Brun A."/>
            <person name="Brunner A."/>
            <person name="Busov V."/>
            <person name="Campbell M."/>
            <person name="Carlson J."/>
            <person name="Chalot M."/>
            <person name="Chapman J."/>
            <person name="Chen G.L."/>
            <person name="Cooper D."/>
            <person name="Coutinho P.M."/>
            <person name="Couturier J."/>
            <person name="Covert S."/>
            <person name="Cronk Q."/>
            <person name="Cunningham R."/>
            <person name="Davis J."/>
            <person name="Degroeve S."/>
            <person name="Dejardin A."/>
            <person name="Depamphilis C."/>
            <person name="Detter J."/>
            <person name="Dirks B."/>
            <person name="Dubchak I."/>
            <person name="Duplessis S."/>
            <person name="Ehlting J."/>
            <person name="Ellis B."/>
            <person name="Gendler K."/>
            <person name="Goodstein D."/>
            <person name="Gribskov M."/>
            <person name="Grimwood J."/>
            <person name="Groover A."/>
            <person name="Gunter L."/>
            <person name="Hamberger B."/>
            <person name="Heinze B."/>
            <person name="Helariutta Y."/>
            <person name="Henrissat B."/>
            <person name="Holligan D."/>
            <person name="Holt R."/>
            <person name="Huang W."/>
            <person name="Islam-Faridi N."/>
            <person name="Jones S."/>
            <person name="Jones-Rhoades M."/>
            <person name="Jorgensen R."/>
            <person name="Joshi C."/>
            <person name="Kangasjarvi J."/>
            <person name="Karlsson J."/>
            <person name="Kelleher C."/>
            <person name="Kirkpatrick R."/>
            <person name="Kirst M."/>
            <person name="Kohler A."/>
            <person name="Kalluri U."/>
            <person name="Larimer F."/>
            <person name="Leebens-Mack J."/>
            <person name="Leple J.C."/>
            <person name="Locascio P."/>
            <person name="Lou Y."/>
            <person name="Lucas S."/>
            <person name="Martin F."/>
            <person name="Montanini B."/>
            <person name="Napoli C."/>
            <person name="Nelson D.R."/>
            <person name="Nelson C."/>
            <person name="Nieminen K."/>
            <person name="Nilsson O."/>
            <person name="Pereda V."/>
            <person name="Peter G."/>
            <person name="Philippe R."/>
            <person name="Pilate G."/>
            <person name="Poliakov A."/>
            <person name="Razumovskaya J."/>
            <person name="Richardson P."/>
            <person name="Rinaldi C."/>
            <person name="Ritland K."/>
            <person name="Rouze P."/>
            <person name="Ryaboy D."/>
            <person name="Schmutz J."/>
            <person name="Schrader J."/>
            <person name="Segerman B."/>
            <person name="Shin H."/>
            <person name="Siddiqui A."/>
            <person name="Sterky F."/>
            <person name="Terry A."/>
            <person name="Tsai C.J."/>
            <person name="Uberbacher E."/>
            <person name="Unneberg P."/>
            <person name="Vahala J."/>
            <person name="Wall K."/>
            <person name="Wessler S."/>
            <person name="Yang G."/>
            <person name="Yin T."/>
            <person name="Douglas C."/>
            <person name="Marra M."/>
            <person name="Sandberg G."/>
            <person name="Van de Peer Y."/>
            <person name="Rokhsar D."/>
        </authorList>
    </citation>
    <scope>NUCLEOTIDE SEQUENCE [LARGE SCALE GENOMIC DNA]</scope>
    <source>
        <strain evidence="2">cv. Nisqually</strain>
    </source>
</reference>
<evidence type="ECO:0000313" key="1">
    <source>
        <dbReference type="EMBL" id="PNT36867.1"/>
    </source>
</evidence>
<gene>
    <name evidence="1" type="ORF">POPTR_005G153400</name>
</gene>
<name>A0A2K2AH57_POPTR</name>
<organism evidence="1 2">
    <name type="scientific">Populus trichocarpa</name>
    <name type="common">Western balsam poplar</name>
    <name type="synonym">Populus balsamifera subsp. trichocarpa</name>
    <dbReference type="NCBI Taxonomy" id="3694"/>
    <lineage>
        <taxon>Eukaryota</taxon>
        <taxon>Viridiplantae</taxon>
        <taxon>Streptophyta</taxon>
        <taxon>Embryophyta</taxon>
        <taxon>Tracheophyta</taxon>
        <taxon>Spermatophyta</taxon>
        <taxon>Magnoliopsida</taxon>
        <taxon>eudicotyledons</taxon>
        <taxon>Gunneridae</taxon>
        <taxon>Pentapetalae</taxon>
        <taxon>rosids</taxon>
        <taxon>fabids</taxon>
        <taxon>Malpighiales</taxon>
        <taxon>Salicaceae</taxon>
        <taxon>Saliceae</taxon>
        <taxon>Populus</taxon>
    </lineage>
</organism>
<accession>A0A2K2AH57</accession>
<dbReference type="Proteomes" id="UP000006729">
    <property type="component" value="Chromosome 5"/>
</dbReference>
<proteinExistence type="predicted"/>
<sequence length="208" mass="23133">MDSKTQLEGFWVWRLGGDDAGFRLLLWLLLLEAEWRVKEMAWICGLPCVGCGYVRSLGGEEEKMRGLVYREAEKREDDGEAALVCFGCNRERDEGKMERRQCVEAVRVAGSAGGEERVGLRVLQNGDKKERRSWFGFKGRGAAGLCEQGKGSEWQLGLGRRKGLRVRWSGGCLAFVSLVLVGEWRVAAPSLSLVLFWQKGGGAAGLCW</sequence>
<dbReference type="AlphaFoldDB" id="A0A2K2AH57"/>
<protein>
    <submittedName>
        <fullName evidence="1">Uncharacterized protein</fullName>
    </submittedName>
</protein>
<evidence type="ECO:0000313" key="2">
    <source>
        <dbReference type="Proteomes" id="UP000006729"/>
    </source>
</evidence>
<dbReference type="EMBL" id="CM009294">
    <property type="protein sequence ID" value="PNT36867.1"/>
    <property type="molecule type" value="Genomic_DNA"/>
</dbReference>
<dbReference type="InParanoid" id="A0A2K2AH57"/>
<keyword evidence="2" id="KW-1185">Reference proteome</keyword>